<sequence length="146" mass="16148">MFKLKSSALPSHQSSQQLAEDFNDFFINKISDIRAGLNTTEAASGAFVLLFTDFELPSHAYIVEVFGSLTPKTCDLDPIPTSVLKQHVLELAPIITRIVCASLASGEFPSSLKTSIVRPKLKKPDLDSKFTRTFDLWQTSRSLVKS</sequence>
<reference evidence="1 2" key="1">
    <citation type="submission" date="2022-05" db="EMBL/GenBank/DDBJ databases">
        <authorList>
            <consortium name="Genoscope - CEA"/>
            <person name="William W."/>
        </authorList>
    </citation>
    <scope>NUCLEOTIDE SEQUENCE [LARGE SCALE GENOMIC DNA]</scope>
</reference>
<comment type="caution">
    <text evidence="1">The sequence shown here is derived from an EMBL/GenBank/DDBJ whole genome shotgun (WGS) entry which is preliminary data.</text>
</comment>
<evidence type="ECO:0000313" key="1">
    <source>
        <dbReference type="EMBL" id="CAH3107970.1"/>
    </source>
</evidence>
<protein>
    <submittedName>
        <fullName evidence="1">Uncharacterized protein</fullName>
    </submittedName>
</protein>
<evidence type="ECO:0000313" key="2">
    <source>
        <dbReference type="Proteomes" id="UP001159428"/>
    </source>
</evidence>
<gene>
    <name evidence="1" type="ORF">PMEA_00003031</name>
</gene>
<dbReference type="AlphaFoldDB" id="A0AAU9WAN7"/>
<accession>A0AAU9WAN7</accession>
<name>A0AAU9WAN7_9CNID</name>
<organism evidence="1 2">
    <name type="scientific">Pocillopora meandrina</name>
    <dbReference type="NCBI Taxonomy" id="46732"/>
    <lineage>
        <taxon>Eukaryota</taxon>
        <taxon>Metazoa</taxon>
        <taxon>Cnidaria</taxon>
        <taxon>Anthozoa</taxon>
        <taxon>Hexacorallia</taxon>
        <taxon>Scleractinia</taxon>
        <taxon>Astrocoeniina</taxon>
        <taxon>Pocilloporidae</taxon>
        <taxon>Pocillopora</taxon>
    </lineage>
</organism>
<dbReference type="Proteomes" id="UP001159428">
    <property type="component" value="Unassembled WGS sequence"/>
</dbReference>
<proteinExistence type="predicted"/>
<keyword evidence="2" id="KW-1185">Reference proteome</keyword>
<dbReference type="EMBL" id="CALNXJ010000011">
    <property type="protein sequence ID" value="CAH3107970.1"/>
    <property type="molecule type" value="Genomic_DNA"/>
</dbReference>